<dbReference type="EMBL" id="MU858093">
    <property type="protein sequence ID" value="KAK4214459.1"/>
    <property type="molecule type" value="Genomic_DNA"/>
</dbReference>
<feature type="transmembrane region" description="Helical" evidence="1">
    <location>
        <begin position="185"/>
        <end position="206"/>
    </location>
</feature>
<protein>
    <submittedName>
        <fullName evidence="2">Uncharacterized protein</fullName>
    </submittedName>
</protein>
<evidence type="ECO:0000313" key="3">
    <source>
        <dbReference type="Proteomes" id="UP001301769"/>
    </source>
</evidence>
<keyword evidence="1" id="KW-0472">Membrane</keyword>
<feature type="transmembrane region" description="Helical" evidence="1">
    <location>
        <begin position="12"/>
        <end position="31"/>
    </location>
</feature>
<sequence length="366" mass="41230">MAILSWGTVKSLLIFFGPVLIPKAISFYRSLKNAPKIHGLKIQPCPSAVFRSILLLLTLSIIFLVRTLPIFSPENVFAVTQSRLQIPSDVLFNRLSSIRPNGSLNEFDIALRNKFVNMESRLLYLQLGPRVLAECPFCSADEPNSYMYYALPDILWPHLFNWAVVALVTSRLVTGRVGAQWRGYATIAGILIAALDVYLVVTYNYATNRRMTRLQDLDFFYWKARFGRAVALAGLDTLLGLVMYLSSTNRAFVNPPSPAERIEGVTRVLGGVKGKINALGVVKNTASRDEELRARSTAYWNHEVRLMRDVMEEREVIEGMSNALENRIDIETITRDADLYAANMLQPLQQHGPLLRPPQEEKDKGV</sequence>
<proteinExistence type="predicted"/>
<keyword evidence="3" id="KW-1185">Reference proteome</keyword>
<dbReference type="AlphaFoldDB" id="A0AAN6Y872"/>
<evidence type="ECO:0000256" key="1">
    <source>
        <dbReference type="SAM" id="Phobius"/>
    </source>
</evidence>
<dbReference type="Proteomes" id="UP001301769">
    <property type="component" value="Unassembled WGS sequence"/>
</dbReference>
<gene>
    <name evidence="2" type="ORF">QBC37DRAFT_421186</name>
</gene>
<name>A0AAN6Y872_9PEZI</name>
<evidence type="ECO:0000313" key="2">
    <source>
        <dbReference type="EMBL" id="KAK4214459.1"/>
    </source>
</evidence>
<organism evidence="2 3">
    <name type="scientific">Rhypophila decipiens</name>
    <dbReference type="NCBI Taxonomy" id="261697"/>
    <lineage>
        <taxon>Eukaryota</taxon>
        <taxon>Fungi</taxon>
        <taxon>Dikarya</taxon>
        <taxon>Ascomycota</taxon>
        <taxon>Pezizomycotina</taxon>
        <taxon>Sordariomycetes</taxon>
        <taxon>Sordariomycetidae</taxon>
        <taxon>Sordariales</taxon>
        <taxon>Naviculisporaceae</taxon>
        <taxon>Rhypophila</taxon>
    </lineage>
</organism>
<feature type="transmembrane region" description="Helical" evidence="1">
    <location>
        <begin position="226"/>
        <end position="245"/>
    </location>
</feature>
<keyword evidence="1" id="KW-0812">Transmembrane</keyword>
<dbReference type="PANTHER" id="PTHR39470:SF1">
    <property type="entry name" value="CHORISMATE SYNTHASE PROTEIN"/>
    <property type="match status" value="1"/>
</dbReference>
<dbReference type="PANTHER" id="PTHR39470">
    <property type="entry name" value="CHROMOSOME 10, WHOLE GENOME SHOTGUN SEQUENCE"/>
    <property type="match status" value="1"/>
</dbReference>
<reference evidence="2" key="1">
    <citation type="journal article" date="2023" name="Mol. Phylogenet. Evol.">
        <title>Genome-scale phylogeny and comparative genomics of the fungal order Sordariales.</title>
        <authorList>
            <person name="Hensen N."/>
            <person name="Bonometti L."/>
            <person name="Westerberg I."/>
            <person name="Brannstrom I.O."/>
            <person name="Guillou S."/>
            <person name="Cros-Aarteil S."/>
            <person name="Calhoun S."/>
            <person name="Haridas S."/>
            <person name="Kuo A."/>
            <person name="Mondo S."/>
            <person name="Pangilinan J."/>
            <person name="Riley R."/>
            <person name="LaButti K."/>
            <person name="Andreopoulos B."/>
            <person name="Lipzen A."/>
            <person name="Chen C."/>
            <person name="Yan M."/>
            <person name="Daum C."/>
            <person name="Ng V."/>
            <person name="Clum A."/>
            <person name="Steindorff A."/>
            <person name="Ohm R.A."/>
            <person name="Martin F."/>
            <person name="Silar P."/>
            <person name="Natvig D.O."/>
            <person name="Lalanne C."/>
            <person name="Gautier V."/>
            <person name="Ament-Velasquez S.L."/>
            <person name="Kruys A."/>
            <person name="Hutchinson M.I."/>
            <person name="Powell A.J."/>
            <person name="Barry K."/>
            <person name="Miller A.N."/>
            <person name="Grigoriev I.V."/>
            <person name="Debuchy R."/>
            <person name="Gladieux P."/>
            <person name="Hiltunen Thoren M."/>
            <person name="Johannesson H."/>
        </authorList>
    </citation>
    <scope>NUCLEOTIDE SEQUENCE</scope>
    <source>
        <strain evidence="2">PSN293</strain>
    </source>
</reference>
<comment type="caution">
    <text evidence="2">The sequence shown here is derived from an EMBL/GenBank/DDBJ whole genome shotgun (WGS) entry which is preliminary data.</text>
</comment>
<reference evidence="2" key="2">
    <citation type="submission" date="2023-05" db="EMBL/GenBank/DDBJ databases">
        <authorList>
            <consortium name="Lawrence Berkeley National Laboratory"/>
            <person name="Steindorff A."/>
            <person name="Hensen N."/>
            <person name="Bonometti L."/>
            <person name="Westerberg I."/>
            <person name="Brannstrom I.O."/>
            <person name="Guillou S."/>
            <person name="Cros-Aarteil S."/>
            <person name="Calhoun S."/>
            <person name="Haridas S."/>
            <person name="Kuo A."/>
            <person name="Mondo S."/>
            <person name="Pangilinan J."/>
            <person name="Riley R."/>
            <person name="Labutti K."/>
            <person name="Andreopoulos B."/>
            <person name="Lipzen A."/>
            <person name="Chen C."/>
            <person name="Yanf M."/>
            <person name="Daum C."/>
            <person name="Ng V."/>
            <person name="Clum A."/>
            <person name="Ohm R."/>
            <person name="Martin F."/>
            <person name="Silar P."/>
            <person name="Natvig D."/>
            <person name="Lalanne C."/>
            <person name="Gautier V."/>
            <person name="Ament-Velasquez S.L."/>
            <person name="Kruys A."/>
            <person name="Hutchinson M.I."/>
            <person name="Powell A.J."/>
            <person name="Barry K."/>
            <person name="Miller A.N."/>
            <person name="Grigoriev I.V."/>
            <person name="Debuchy R."/>
            <person name="Gladieux P."/>
            <person name="Thoren M.H."/>
            <person name="Johannesson H."/>
        </authorList>
    </citation>
    <scope>NUCLEOTIDE SEQUENCE</scope>
    <source>
        <strain evidence="2">PSN293</strain>
    </source>
</reference>
<keyword evidence="1" id="KW-1133">Transmembrane helix</keyword>
<feature type="transmembrane region" description="Helical" evidence="1">
    <location>
        <begin position="52"/>
        <end position="71"/>
    </location>
</feature>
<accession>A0AAN6Y872</accession>